<dbReference type="SMART" id="SM00415">
    <property type="entry name" value="HSF"/>
    <property type="match status" value="1"/>
</dbReference>
<reference evidence="8 9" key="1">
    <citation type="journal article" date="2011" name="J. Gen. Appl. Microbiol.">
        <title>Draft genome sequencing of the enigmatic basidiomycete Mixia osmundae.</title>
        <authorList>
            <person name="Nishida H."/>
            <person name="Nagatsuka Y."/>
            <person name="Sugiyama J."/>
        </authorList>
    </citation>
    <scope>NUCLEOTIDE SEQUENCE [LARGE SCALE GENOMIC DNA]</scope>
    <source>
        <strain evidence="9">CBS 9802 / IAM 14324 / JCM 22182 / KY 12970</strain>
    </source>
</reference>
<dbReference type="GO" id="GO:0003700">
    <property type="term" value="F:DNA-binding transcription factor activity"/>
    <property type="evidence" value="ECO:0007669"/>
    <property type="project" value="InterPro"/>
</dbReference>
<dbReference type="InParanoid" id="G7DXB3"/>
<evidence type="ECO:0000256" key="3">
    <source>
        <dbReference type="ARBA" id="ARBA00023125"/>
    </source>
</evidence>
<evidence type="ECO:0000256" key="5">
    <source>
        <dbReference type="RuleBase" id="RU004020"/>
    </source>
</evidence>
<dbReference type="PANTHER" id="PTHR24045:SF0">
    <property type="entry name" value="N-ACETYLGLUCOSAMINE-1-PHOSPHOTRANSFERASE SUBUNITS ALPHA_BETA"/>
    <property type="match status" value="1"/>
</dbReference>
<gene>
    <name evidence="8" type="primary">Mo01879</name>
    <name evidence="8" type="ORF">E5Q_01879</name>
</gene>
<dbReference type="InterPro" id="IPR036388">
    <property type="entry name" value="WH-like_DNA-bd_sf"/>
</dbReference>
<feature type="region of interest" description="Disordered" evidence="6">
    <location>
        <begin position="764"/>
        <end position="789"/>
    </location>
</feature>
<dbReference type="RefSeq" id="XP_014569906.1">
    <property type="nucleotide sequence ID" value="XM_014714420.1"/>
</dbReference>
<dbReference type="PANTHER" id="PTHR24045">
    <property type="match status" value="1"/>
</dbReference>
<evidence type="ECO:0000256" key="6">
    <source>
        <dbReference type="SAM" id="MobiDB-lite"/>
    </source>
</evidence>
<evidence type="ECO:0000256" key="4">
    <source>
        <dbReference type="ARBA" id="ARBA00023242"/>
    </source>
</evidence>
<dbReference type="GO" id="GO:0005794">
    <property type="term" value="C:Golgi apparatus"/>
    <property type="evidence" value="ECO:0007669"/>
    <property type="project" value="TreeGrafter"/>
</dbReference>
<keyword evidence="4" id="KW-0539">Nucleus</keyword>
<dbReference type="HOGENOM" id="CLU_277729_0_0_1"/>
<keyword evidence="3" id="KW-0238">DNA-binding</keyword>
<evidence type="ECO:0000313" key="8">
    <source>
        <dbReference type="EMBL" id="GAA95223.1"/>
    </source>
</evidence>
<evidence type="ECO:0000256" key="2">
    <source>
        <dbReference type="ARBA" id="ARBA00022679"/>
    </source>
</evidence>
<dbReference type="SUPFAM" id="SSF46785">
    <property type="entry name" value="Winged helix' DNA-binding domain"/>
    <property type="match status" value="1"/>
</dbReference>
<feature type="compositionally biased region" description="Polar residues" evidence="6">
    <location>
        <begin position="906"/>
        <end position="938"/>
    </location>
</feature>
<keyword evidence="2" id="KW-0808">Transferase</keyword>
<evidence type="ECO:0000259" key="7">
    <source>
        <dbReference type="SMART" id="SM00415"/>
    </source>
</evidence>
<dbReference type="GO" id="GO:0046835">
    <property type="term" value="P:carbohydrate phosphorylation"/>
    <property type="evidence" value="ECO:0007669"/>
    <property type="project" value="TreeGrafter"/>
</dbReference>
<feature type="compositionally biased region" description="Basic residues" evidence="6">
    <location>
        <begin position="766"/>
        <end position="776"/>
    </location>
</feature>
<protein>
    <recommendedName>
        <fullName evidence="7">HSF-type DNA-binding domain-containing protein</fullName>
    </recommendedName>
</protein>
<dbReference type="OrthoDB" id="263283at2759"/>
<dbReference type="InterPro" id="IPR000232">
    <property type="entry name" value="HSF_DNA-bd"/>
</dbReference>
<dbReference type="eggNOG" id="ENOG502QQMR">
    <property type="taxonomic scope" value="Eukaryota"/>
</dbReference>
<comment type="similarity">
    <text evidence="5">Belongs to the HSF family.</text>
</comment>
<feature type="domain" description="HSF-type DNA-binding" evidence="7">
    <location>
        <begin position="646"/>
        <end position="759"/>
    </location>
</feature>
<sequence>MLILALPGYNTSRKPAAVLHTPFADEWTPVLPWPTFEATRRSELMTLRDLYALVGAGVKCAFFKASKPSVTLVHQWTNVSDPDWQHLRASLARELPEGSAHRAAHLQSDYTRLSVDSFTSSLNGKVHKLVIGASNNSHGQRLRWAKRRGSHLTHQASLFNNTFALPCFNIRAIEARLASTSWQTDYVIFASQSVLLSKISSDDFVSPASGSVLRIDPKLLVKAIEPDKNHADPNSEWYSLGYTAYLLNQRFGIRERPATSRAPLAYSTIVLAELAKVWPDEFEQTSQSRWPGLHNEIHLPFLYTHYVVERHRETMLAGYLIYRRDPRRTGLLDLNAQLAILDDVRRAGPRLRPSDTDTILIMQPFRGSDSRANTTSGATKYRFHSEQGYANFVNDDIRAREAIETGHHTREQLGTFKGRRQNHNDLIRYNFNYRFMPDRILPSYKQADNRSIACTMSLPICFGEDFATAHNLSAQVVFRRIAFEQPECGDCLIVALLSLSGLKGLSAVLPDYELLSRQANVCGDDEIDATSITPSSEPRFSGRDWTTIDFGAEDAPSGFVAEDLHRFAYSLGETSFEKISFRSKNAEAQLAQLKERHYKDTLPTFAQLEDLASTSLIEQARLDVSSHRSTLTSAMKRKARELLLNGRQTFLSQLWTYLTQHPHCAMIYWSPDGRELILAEEDIFFSTVCQDLWRMTGISSFYRQMAIYGFHRTVPASKAAYHLLNGKKRRGSDVHGKVWRHDTLTRDSTVADLERIKRNAPDPYRRSKAKRIRKSARRNESPASYRPHRQTAMTIHKAETDSLTLLIKRQPSEYMSARSFPDGRTRSSARIAQEVLASDISSGSLTPIDQLQSLAPSRASSVTLSLASTSSAEFEQPTEFARSPLDGLVESDDMPVESQPLESEHLSSTGTSAPEYSQAEAESSSLSGWSDQDTSPECQYSAPPALVGRIPQLYARHSPLWATPPCAQSSHAPFASAQALRALRSSPMMLLSPSFATSTRQTPYDALIAAYSPANASAPRASPWRASQHAYVTPQSYAAPSHALIQPSYVSQSPSSSATLSPLQARSQLYSPDANRRVALPPLSSLYKSTPHSSAVSRSSPWHSPLAMMATRSEATAYAESCELRQPMRFELSCARGSSTP</sequence>
<dbReference type="GO" id="GO:0043565">
    <property type="term" value="F:sequence-specific DNA binding"/>
    <property type="evidence" value="ECO:0007669"/>
    <property type="project" value="InterPro"/>
</dbReference>
<dbReference type="InterPro" id="IPR047141">
    <property type="entry name" value="Stealth"/>
</dbReference>
<reference evidence="8 9" key="2">
    <citation type="journal article" date="2012" name="Open Biol.">
        <title>Characteristics of nucleosomes and linker DNA regions on the genome of the basidiomycete Mixia osmundae revealed by mono- and dinucleosome mapping.</title>
        <authorList>
            <person name="Nishida H."/>
            <person name="Kondo S."/>
            <person name="Matsumoto T."/>
            <person name="Suzuki Y."/>
            <person name="Yoshikawa H."/>
            <person name="Taylor T.D."/>
            <person name="Sugiyama J."/>
        </authorList>
    </citation>
    <scope>NUCLEOTIDE SEQUENCE [LARGE SCALE GENOMIC DNA]</scope>
    <source>
        <strain evidence="9">CBS 9802 / IAM 14324 / JCM 22182 / KY 12970</strain>
    </source>
</reference>
<dbReference type="Gene3D" id="1.10.10.10">
    <property type="entry name" value="Winged helix-like DNA-binding domain superfamily/Winged helix DNA-binding domain"/>
    <property type="match status" value="1"/>
</dbReference>
<dbReference type="GO" id="GO:0005634">
    <property type="term" value="C:nucleus"/>
    <property type="evidence" value="ECO:0007669"/>
    <property type="project" value="UniProtKB-SubCell"/>
</dbReference>
<dbReference type="Proteomes" id="UP000009131">
    <property type="component" value="Unassembled WGS sequence"/>
</dbReference>
<dbReference type="InterPro" id="IPR036390">
    <property type="entry name" value="WH_DNA-bd_sf"/>
</dbReference>
<dbReference type="InterPro" id="IPR031357">
    <property type="entry name" value="Stealth_CR3"/>
</dbReference>
<keyword evidence="9" id="KW-1185">Reference proteome</keyword>
<dbReference type="EMBL" id="BABT02000061">
    <property type="protein sequence ID" value="GAA95223.1"/>
    <property type="molecule type" value="Genomic_DNA"/>
</dbReference>
<dbReference type="GO" id="GO:0003976">
    <property type="term" value="F:UDP-N-acetylglucosamine-lysosomal-enzyme N-acetylglucosaminephosphotransferase activity"/>
    <property type="evidence" value="ECO:0007669"/>
    <property type="project" value="TreeGrafter"/>
</dbReference>
<organism evidence="8 9">
    <name type="scientific">Mixia osmundae (strain CBS 9802 / IAM 14324 / JCM 22182 / KY 12970)</name>
    <dbReference type="NCBI Taxonomy" id="764103"/>
    <lineage>
        <taxon>Eukaryota</taxon>
        <taxon>Fungi</taxon>
        <taxon>Dikarya</taxon>
        <taxon>Basidiomycota</taxon>
        <taxon>Pucciniomycotina</taxon>
        <taxon>Mixiomycetes</taxon>
        <taxon>Mixiales</taxon>
        <taxon>Mixiaceae</taxon>
        <taxon>Mixia</taxon>
    </lineage>
</organism>
<evidence type="ECO:0000256" key="1">
    <source>
        <dbReference type="ARBA" id="ARBA00004123"/>
    </source>
</evidence>
<feature type="region of interest" description="Disordered" evidence="6">
    <location>
        <begin position="868"/>
        <end position="938"/>
    </location>
</feature>
<accession>G7DXB3</accession>
<dbReference type="AlphaFoldDB" id="G7DXB3"/>
<comment type="subcellular location">
    <subcellularLocation>
        <location evidence="1">Nucleus</location>
    </subcellularLocation>
</comment>
<dbReference type="STRING" id="764103.G7DXB3"/>
<dbReference type="Pfam" id="PF00447">
    <property type="entry name" value="HSF_DNA-bind"/>
    <property type="match status" value="1"/>
</dbReference>
<name>G7DXB3_MIXOS</name>
<evidence type="ECO:0000313" key="9">
    <source>
        <dbReference type="Proteomes" id="UP000009131"/>
    </source>
</evidence>
<dbReference type="Pfam" id="PF17102">
    <property type="entry name" value="Stealth_CR3"/>
    <property type="match status" value="1"/>
</dbReference>
<proteinExistence type="inferred from homology"/>
<comment type="caution">
    <text evidence="8">The sequence shown here is derived from an EMBL/GenBank/DDBJ whole genome shotgun (WGS) entry which is preliminary data.</text>
</comment>